<dbReference type="EMBL" id="CM001484">
    <property type="protein sequence ID" value="EIE99566.1"/>
    <property type="molecule type" value="Genomic_DNA"/>
</dbReference>
<dbReference type="HOGENOM" id="CLU_035117_0_4_11"/>
<dbReference type="SUPFAM" id="SSF48179">
    <property type="entry name" value="6-phosphogluconate dehydrogenase C-terminal domain-like"/>
    <property type="match status" value="1"/>
</dbReference>
<protein>
    <submittedName>
        <fullName evidence="7">Beta-hydroxyacid dehydrogenase, 3-hydroxyisobutyrate dehydrogenase</fullName>
    </submittedName>
</protein>
<dbReference type="GO" id="GO:0050661">
    <property type="term" value="F:NADP binding"/>
    <property type="evidence" value="ECO:0007669"/>
    <property type="project" value="InterPro"/>
</dbReference>
<feature type="domain" description="6-phosphogluconate dehydrogenase NADP-binding" evidence="5">
    <location>
        <begin position="7"/>
        <end position="160"/>
    </location>
</feature>
<comment type="similarity">
    <text evidence="1">Belongs to the HIBADH-related family.</text>
</comment>
<evidence type="ECO:0000313" key="7">
    <source>
        <dbReference type="EMBL" id="EIE99566.1"/>
    </source>
</evidence>
<evidence type="ECO:0000259" key="6">
    <source>
        <dbReference type="Pfam" id="PF14833"/>
    </source>
</evidence>
<organism evidence="7 8">
    <name type="scientific">Saccharomonospora glauca K62</name>
    <dbReference type="NCBI Taxonomy" id="928724"/>
    <lineage>
        <taxon>Bacteria</taxon>
        <taxon>Bacillati</taxon>
        <taxon>Actinomycetota</taxon>
        <taxon>Actinomycetes</taxon>
        <taxon>Pseudonocardiales</taxon>
        <taxon>Pseudonocardiaceae</taxon>
        <taxon>Saccharomonospora</taxon>
    </lineage>
</organism>
<dbReference type="AlphaFoldDB" id="I1D3P2"/>
<reference evidence="8" key="2">
    <citation type="submission" date="2012-01" db="EMBL/GenBank/DDBJ databases">
        <title>Noncontiguous Finished sequence of chromosome of Saccharomonospora glauca K62.</title>
        <authorList>
            <consortium name="US DOE Joint Genome Institute"/>
            <person name="Lucas S."/>
            <person name="Han J."/>
            <person name="Lapidus A."/>
            <person name="Cheng J.-F."/>
            <person name="Goodwin L."/>
            <person name="Pitluck S."/>
            <person name="Peters L."/>
            <person name="Mikhailova N."/>
            <person name="Held B."/>
            <person name="Detter J.C."/>
            <person name="Han C."/>
            <person name="Tapia R."/>
            <person name="Land M."/>
            <person name="Hauser L."/>
            <person name="Kyrpides N."/>
            <person name="Ivanova N."/>
            <person name="Pagani I."/>
            <person name="Brambilla E.-M."/>
            <person name="Klenk H.-P."/>
            <person name="Woyke T."/>
        </authorList>
    </citation>
    <scope>NUCLEOTIDE SEQUENCE [LARGE SCALE GENOMIC DNA]</scope>
    <source>
        <strain evidence="8">K62</strain>
    </source>
</reference>
<dbReference type="GO" id="GO:0016491">
    <property type="term" value="F:oxidoreductase activity"/>
    <property type="evidence" value="ECO:0007669"/>
    <property type="project" value="UniProtKB-KW"/>
</dbReference>
<dbReference type="Pfam" id="PF14833">
    <property type="entry name" value="NAD_binding_11"/>
    <property type="match status" value="1"/>
</dbReference>
<dbReference type="Pfam" id="PF03446">
    <property type="entry name" value="NAD_binding_2"/>
    <property type="match status" value="1"/>
</dbReference>
<evidence type="ECO:0000256" key="1">
    <source>
        <dbReference type="ARBA" id="ARBA00009080"/>
    </source>
</evidence>
<evidence type="ECO:0000256" key="4">
    <source>
        <dbReference type="PIRSR" id="PIRSR000103-1"/>
    </source>
</evidence>
<dbReference type="SUPFAM" id="SSF51735">
    <property type="entry name" value="NAD(P)-binding Rossmann-fold domains"/>
    <property type="match status" value="1"/>
</dbReference>
<dbReference type="InterPro" id="IPR051265">
    <property type="entry name" value="HIBADH-related_NP60_sf"/>
</dbReference>
<dbReference type="OrthoDB" id="3185659at2"/>
<dbReference type="InterPro" id="IPR015815">
    <property type="entry name" value="HIBADH-related"/>
</dbReference>
<dbReference type="InterPro" id="IPR013328">
    <property type="entry name" value="6PGD_dom2"/>
</dbReference>
<reference evidence="7 8" key="1">
    <citation type="submission" date="2011-09" db="EMBL/GenBank/DDBJ databases">
        <authorList>
            <consortium name="US DOE Joint Genome Institute (JGI-PGF)"/>
            <person name="Lucas S."/>
            <person name="Han J."/>
            <person name="Lapidus A."/>
            <person name="Cheng J.-F."/>
            <person name="Goodwin L."/>
            <person name="Pitluck S."/>
            <person name="Peters L."/>
            <person name="Land M.L."/>
            <person name="Hauser L."/>
            <person name="Brambilla E."/>
            <person name="Klenk H.-P."/>
            <person name="Woyke T.J."/>
        </authorList>
    </citation>
    <scope>NUCLEOTIDE SEQUENCE [LARGE SCALE GENOMIC DNA]</scope>
    <source>
        <strain evidence="7 8">K62</strain>
    </source>
</reference>
<evidence type="ECO:0000259" key="5">
    <source>
        <dbReference type="Pfam" id="PF03446"/>
    </source>
</evidence>
<gene>
    <name evidence="7" type="ORF">SacglDRAFT_02677</name>
</gene>
<dbReference type="InterPro" id="IPR029154">
    <property type="entry name" value="HIBADH-like_NADP-bd"/>
</dbReference>
<dbReference type="Gene3D" id="1.10.1040.10">
    <property type="entry name" value="N-(1-d-carboxylethyl)-l-norvaline Dehydrogenase, domain 2"/>
    <property type="match status" value="1"/>
</dbReference>
<dbReference type="STRING" id="928724.SacglDRAFT_02677"/>
<dbReference type="GO" id="GO:0051287">
    <property type="term" value="F:NAD binding"/>
    <property type="evidence" value="ECO:0007669"/>
    <property type="project" value="InterPro"/>
</dbReference>
<feature type="active site" evidence="4">
    <location>
        <position position="172"/>
    </location>
</feature>
<dbReference type="PANTHER" id="PTHR43580:SF2">
    <property type="entry name" value="CYTOKINE-LIKE NUCLEAR FACTOR N-PAC"/>
    <property type="match status" value="1"/>
</dbReference>
<sequence length="289" mass="29970">MSDRPVVAVLGTGTIGAPVARNLAVAGFPVRVWNRTPLRARAAVEGTDATVASSPAEAVRSADILITVLTDGPVTGRVLEEAGDAPQEGAVWVQLGTVGTGIDELRSLADKLGLTLVDAPVQGSRQPAEQGKLVVMASAAPEVRSTVEPLFEVIGSRTVWVSDAPGAASRLKLTLNVWVAALTHGVAESLAVARGLGIDPALVVDVVTGGPMDSGFFQGKSAAALADDFTPSFTVTNSIKDAELVLAAAPKTTPVPLTEAALERWRLARDQGHGDRDMIASYLATRERN</sequence>
<dbReference type="eggNOG" id="COG2084">
    <property type="taxonomic scope" value="Bacteria"/>
</dbReference>
<name>I1D3P2_9PSEU</name>
<dbReference type="RefSeq" id="WP_005465218.1">
    <property type="nucleotide sequence ID" value="NZ_CM001484.1"/>
</dbReference>
<evidence type="ECO:0000313" key="8">
    <source>
        <dbReference type="Proteomes" id="UP000005087"/>
    </source>
</evidence>
<dbReference type="PIRSF" id="PIRSF000103">
    <property type="entry name" value="HIBADH"/>
    <property type="match status" value="1"/>
</dbReference>
<feature type="domain" description="3-hydroxyisobutyrate dehydrogenase-like NAD-binding" evidence="6">
    <location>
        <begin position="166"/>
        <end position="280"/>
    </location>
</feature>
<accession>I1D3P2</accession>
<dbReference type="PANTHER" id="PTHR43580">
    <property type="entry name" value="OXIDOREDUCTASE GLYR1-RELATED"/>
    <property type="match status" value="1"/>
</dbReference>
<keyword evidence="8" id="KW-1185">Reference proteome</keyword>
<evidence type="ECO:0000256" key="2">
    <source>
        <dbReference type="ARBA" id="ARBA00023002"/>
    </source>
</evidence>
<dbReference type="Gene3D" id="3.40.50.720">
    <property type="entry name" value="NAD(P)-binding Rossmann-like Domain"/>
    <property type="match status" value="1"/>
</dbReference>
<dbReference type="InterPro" id="IPR036291">
    <property type="entry name" value="NAD(P)-bd_dom_sf"/>
</dbReference>
<keyword evidence="2" id="KW-0560">Oxidoreductase</keyword>
<proteinExistence type="inferred from homology"/>
<dbReference type="InterPro" id="IPR008927">
    <property type="entry name" value="6-PGluconate_DH-like_C_sf"/>
</dbReference>
<evidence type="ECO:0000256" key="3">
    <source>
        <dbReference type="ARBA" id="ARBA00023027"/>
    </source>
</evidence>
<keyword evidence="3" id="KW-0520">NAD</keyword>
<dbReference type="Proteomes" id="UP000005087">
    <property type="component" value="Chromosome"/>
</dbReference>
<dbReference type="InterPro" id="IPR006115">
    <property type="entry name" value="6PGDH_NADP-bd"/>
</dbReference>